<dbReference type="EMBL" id="CP095081">
    <property type="protein sequence ID" value="WAI93372.1"/>
    <property type="molecule type" value="Genomic_DNA"/>
</dbReference>
<dbReference type="InterPro" id="IPR019931">
    <property type="entry name" value="LPXTG_anchor"/>
</dbReference>
<feature type="compositionally biased region" description="Basic and acidic residues" evidence="8">
    <location>
        <begin position="420"/>
        <end position="430"/>
    </location>
</feature>
<evidence type="ECO:0000256" key="1">
    <source>
        <dbReference type="ARBA" id="ARBA00005759"/>
    </source>
</evidence>
<evidence type="ECO:0000256" key="4">
    <source>
        <dbReference type="ARBA" id="ARBA00022729"/>
    </source>
</evidence>
<feature type="region of interest" description="Disordered" evidence="8">
    <location>
        <begin position="379"/>
        <end position="454"/>
    </location>
</feature>
<gene>
    <name evidence="10" type="primary">scm2</name>
    <name evidence="10" type="ORF">MP619_01825</name>
</gene>
<evidence type="ECO:0000256" key="2">
    <source>
        <dbReference type="ARBA" id="ARBA00022512"/>
    </source>
</evidence>
<dbReference type="PROSITE" id="PS52030">
    <property type="entry name" value="SMDRR"/>
    <property type="match status" value="1"/>
</dbReference>
<feature type="domain" description="Gram-positive cocci surface proteins LPxTG" evidence="9">
    <location>
        <begin position="448"/>
        <end position="482"/>
    </location>
</feature>
<dbReference type="PANTHER" id="PTHR23159">
    <property type="entry name" value="CENTROSOMAL PROTEIN 2"/>
    <property type="match status" value="1"/>
</dbReference>
<dbReference type="PANTHER" id="PTHR23159:SF31">
    <property type="entry name" value="CENTROSOME-ASSOCIATED PROTEIN CEP250 ISOFORM X1"/>
    <property type="match status" value="1"/>
</dbReference>
<dbReference type="PROSITE" id="PS52028">
    <property type="entry name" value="SMCR"/>
    <property type="match status" value="1"/>
</dbReference>
<organism evidence="10 11">
    <name type="scientific">Streptococcus dysgalactiae</name>
    <dbReference type="NCBI Taxonomy" id="1334"/>
    <lineage>
        <taxon>Bacteria</taxon>
        <taxon>Bacillati</taxon>
        <taxon>Bacillota</taxon>
        <taxon>Bacilli</taxon>
        <taxon>Lactobacillales</taxon>
        <taxon>Streptococcaceae</taxon>
        <taxon>Streptococcus</taxon>
    </lineage>
</organism>
<reference evidence="10" key="1">
    <citation type="submission" date="2022-03" db="EMBL/GenBank/DDBJ databases">
        <title>Characterization and genomic analysis of a Streptococcus dysgalactiae associated with cultured channel catfish mortalities in China.</title>
        <authorList>
            <person name="Wang J."/>
            <person name="Geng Y."/>
        </authorList>
    </citation>
    <scope>NUCLEOTIDE SEQUENCE</scope>
    <source>
        <strain evidence="10">WJ001</strain>
    </source>
</reference>
<dbReference type="AlphaFoldDB" id="A0AAE9UML2"/>
<dbReference type="NCBIfam" id="TIGR01167">
    <property type="entry name" value="LPXTG_anchor"/>
    <property type="match status" value="1"/>
</dbReference>
<dbReference type="Pfam" id="PF00746">
    <property type="entry name" value="Gram_pos_anchor"/>
    <property type="match status" value="1"/>
</dbReference>
<keyword evidence="4" id="KW-0732">Signal</keyword>
<dbReference type="Gene3D" id="6.10.250.460">
    <property type="match status" value="1"/>
</dbReference>
<proteinExistence type="inferred from homology"/>
<keyword evidence="3 7" id="KW-0964">Secreted</keyword>
<evidence type="ECO:0000256" key="8">
    <source>
        <dbReference type="SAM" id="MobiDB-lite"/>
    </source>
</evidence>
<evidence type="ECO:0000256" key="6">
    <source>
        <dbReference type="ARBA" id="ARBA00023088"/>
    </source>
</evidence>
<name>A0AAE9UML2_STRDY</name>
<dbReference type="PROSITE" id="PS50847">
    <property type="entry name" value="GRAM_POS_ANCHORING"/>
    <property type="match status" value="1"/>
</dbReference>
<keyword evidence="5" id="KW-0677">Repeat</keyword>
<dbReference type="Pfam" id="PF04650">
    <property type="entry name" value="YSIRK_signal"/>
    <property type="match status" value="1"/>
</dbReference>
<evidence type="ECO:0000313" key="10">
    <source>
        <dbReference type="EMBL" id="WAI93372.1"/>
    </source>
</evidence>
<evidence type="ECO:0000256" key="7">
    <source>
        <dbReference type="PROSITE-ProRule" id="PRU01372"/>
    </source>
</evidence>
<feature type="compositionally biased region" description="Basic and acidic residues" evidence="8">
    <location>
        <begin position="379"/>
        <end position="391"/>
    </location>
</feature>
<dbReference type="GO" id="GO:0005576">
    <property type="term" value="C:extracellular region"/>
    <property type="evidence" value="ECO:0007669"/>
    <property type="project" value="UniProtKB-UniRule"/>
</dbReference>
<evidence type="ECO:0000313" key="11">
    <source>
        <dbReference type="Proteomes" id="UP001164948"/>
    </source>
</evidence>
<keyword evidence="2 7" id="KW-0134">Cell wall</keyword>
<keyword evidence="6 7" id="KW-0572">Peptidoglycan-anchor</keyword>
<dbReference type="RefSeq" id="WP_268227842.1">
    <property type="nucleotide sequence ID" value="NZ_CP095081.1"/>
</dbReference>
<dbReference type="InterPro" id="IPR049896">
    <property type="entry name" value="SMCR"/>
</dbReference>
<evidence type="ECO:0000256" key="5">
    <source>
        <dbReference type="ARBA" id="ARBA00022737"/>
    </source>
</evidence>
<evidence type="ECO:0000259" key="9">
    <source>
        <dbReference type="PROSITE" id="PS50847"/>
    </source>
</evidence>
<sequence length="482" mass="52860">MVRKNTNKQYSLRKLKKGTASVAVALCVLGAGLASQTEVKAQSVGRFDFNEDQIREARDKVLKEMFDDYTGATSYNSNGYGRKTPTELSNLMQGMYRDLLAKKEELPFLNDELSRTIDKKIESDNANKQRIGQLKQEIKDLQEAMQGVADTLSQASRKVGELSAQNKALQAEAEAAGQKALDALNNKNEQIAKLANENDDLKEAIEGYVDTIQQASREVTAKQQEIAAAQLQLETKNAEIENLKLQDEMKAEEIAKLESEAKMLENLIGSGKRELGDLEAKLADANAQKAKLESEATILERLLESGKRELAEQQAKLDEANTEVAKLTEAKQILEASRKRTNRDLAAVREAKEKVDAELAKLKAEAEALKEQLAKQAQEIEKLKESKEKAPEAPQTPEKPEVPGKPSMPWTALTPATPIAKDEKKADGKPAAKANMASTDVKKDEKNLPSTGETVNPFFTAAALTVMATAGVAVVAKRKEEN</sequence>
<dbReference type="NCBIfam" id="TIGR01168">
    <property type="entry name" value="YSIRK_signal"/>
    <property type="match status" value="1"/>
</dbReference>
<dbReference type="Proteomes" id="UP001164948">
    <property type="component" value="Chromosome"/>
</dbReference>
<dbReference type="PRINTS" id="PR00015">
    <property type="entry name" value="GPOSANCHOR"/>
</dbReference>
<feature type="repeat" description="C" evidence="7">
    <location>
        <begin position="325"/>
        <end position="359"/>
    </location>
</feature>
<dbReference type="InterPro" id="IPR019950">
    <property type="entry name" value="M_anchor"/>
</dbReference>
<comment type="subcellular location">
    <subcellularLocation>
        <location evidence="7">Secreted</location>
        <location evidence="7">Cell wall</location>
        <topology evidence="7">Peptidoglycan-anchor</topology>
    </subcellularLocation>
</comment>
<protein>
    <submittedName>
        <fullName evidence="10">M-like protein SCM-2</fullName>
    </submittedName>
</protein>
<dbReference type="InterPro" id="IPR049895">
    <property type="entry name" value="SMDRR"/>
</dbReference>
<accession>A0AAE9UML2</accession>
<comment type="similarity">
    <text evidence="1 7">Belongs to the M protein family.</text>
</comment>
<evidence type="ECO:0000256" key="3">
    <source>
        <dbReference type="ARBA" id="ARBA00022525"/>
    </source>
</evidence>
<dbReference type="InterPro" id="IPR005877">
    <property type="entry name" value="YSIRK_signal_dom"/>
</dbReference>